<keyword evidence="1" id="KW-0732">Signal</keyword>
<sequence length="80" mass="8519">MPRSLVLLLALAMLAPSSAFAQTPARKAIRDACAADFQKHCQGIQPGGGRLAACFKEKQATFSADCVATLQIAKTQRRSN</sequence>
<evidence type="ECO:0000313" key="3">
    <source>
        <dbReference type="Proteomes" id="UP001254257"/>
    </source>
</evidence>
<reference evidence="2 3" key="1">
    <citation type="submission" date="2023-09" db="EMBL/GenBank/DDBJ databases">
        <title>Whole genome shotgun sequencing (WGS) of Bosea sp. ZW T0_25, isolated from stored onions (Allium cepa).</title>
        <authorList>
            <person name="Stoll D.A."/>
            <person name="Huch M."/>
        </authorList>
    </citation>
    <scope>NUCLEOTIDE SEQUENCE [LARGE SCALE GENOMIC DNA]</scope>
    <source>
        <strain evidence="2 3">ZW T0_25</strain>
    </source>
</reference>
<keyword evidence="3" id="KW-1185">Reference proteome</keyword>
<accession>A0ABU3SAW3</accession>
<comment type="caution">
    <text evidence="2">The sequence shown here is derived from an EMBL/GenBank/DDBJ whole genome shotgun (WGS) entry which is preliminary data.</text>
</comment>
<feature type="signal peptide" evidence="1">
    <location>
        <begin position="1"/>
        <end position="21"/>
    </location>
</feature>
<organism evidence="2 3">
    <name type="scientific">Bosea rubneri</name>
    <dbReference type="NCBI Taxonomy" id="3075434"/>
    <lineage>
        <taxon>Bacteria</taxon>
        <taxon>Pseudomonadati</taxon>
        <taxon>Pseudomonadota</taxon>
        <taxon>Alphaproteobacteria</taxon>
        <taxon>Hyphomicrobiales</taxon>
        <taxon>Boseaceae</taxon>
        <taxon>Bosea</taxon>
    </lineage>
</organism>
<evidence type="ECO:0000313" key="2">
    <source>
        <dbReference type="EMBL" id="MDU0341912.1"/>
    </source>
</evidence>
<evidence type="ECO:0000256" key="1">
    <source>
        <dbReference type="SAM" id="SignalP"/>
    </source>
</evidence>
<dbReference type="EMBL" id="JAWDID010000030">
    <property type="protein sequence ID" value="MDU0341912.1"/>
    <property type="molecule type" value="Genomic_DNA"/>
</dbReference>
<feature type="chain" id="PRO_5045764362" evidence="1">
    <location>
        <begin position="22"/>
        <end position="80"/>
    </location>
</feature>
<gene>
    <name evidence="2" type="ORF">RKE40_18590</name>
</gene>
<protein>
    <submittedName>
        <fullName evidence="2">Cysteine rich repeat-containing protein</fullName>
    </submittedName>
</protein>
<dbReference type="Proteomes" id="UP001254257">
    <property type="component" value="Unassembled WGS sequence"/>
</dbReference>
<proteinExistence type="predicted"/>
<dbReference type="Pfam" id="PF00839">
    <property type="entry name" value="Cys_rich_FGFR"/>
    <property type="match status" value="1"/>
</dbReference>
<dbReference type="RefSeq" id="WP_316019716.1">
    <property type="nucleotide sequence ID" value="NZ_JAWDID010000030.1"/>
</dbReference>
<dbReference type="InterPro" id="IPR001893">
    <property type="entry name" value="Cys-rich_GLG1_repeat"/>
</dbReference>
<name>A0ABU3SAW3_9HYPH</name>